<evidence type="ECO:0000313" key="3">
    <source>
        <dbReference type="Proteomes" id="UP000593562"/>
    </source>
</evidence>
<dbReference type="Proteomes" id="UP000593562">
    <property type="component" value="Unassembled WGS sequence"/>
</dbReference>
<reference evidence="2 3" key="1">
    <citation type="journal article" date="2020" name="Nat. Commun.">
        <title>Genome of Tripterygium wilfordii and identification of cytochrome P450 involved in triptolide biosynthesis.</title>
        <authorList>
            <person name="Tu L."/>
            <person name="Su P."/>
            <person name="Zhang Z."/>
            <person name="Gao L."/>
            <person name="Wang J."/>
            <person name="Hu T."/>
            <person name="Zhou J."/>
            <person name="Zhang Y."/>
            <person name="Zhao Y."/>
            <person name="Liu Y."/>
            <person name="Song Y."/>
            <person name="Tong Y."/>
            <person name="Lu Y."/>
            <person name="Yang J."/>
            <person name="Xu C."/>
            <person name="Jia M."/>
            <person name="Peters R.J."/>
            <person name="Huang L."/>
            <person name="Gao W."/>
        </authorList>
    </citation>
    <scope>NUCLEOTIDE SEQUENCE [LARGE SCALE GENOMIC DNA]</scope>
    <source>
        <strain evidence="3">cv. XIE 37</strain>
        <tissue evidence="2">Leaf</tissue>
    </source>
</reference>
<organism evidence="2 3">
    <name type="scientific">Tripterygium wilfordii</name>
    <name type="common">Thunder God vine</name>
    <dbReference type="NCBI Taxonomy" id="458696"/>
    <lineage>
        <taxon>Eukaryota</taxon>
        <taxon>Viridiplantae</taxon>
        <taxon>Streptophyta</taxon>
        <taxon>Embryophyta</taxon>
        <taxon>Tracheophyta</taxon>
        <taxon>Spermatophyta</taxon>
        <taxon>Magnoliopsida</taxon>
        <taxon>eudicotyledons</taxon>
        <taxon>Gunneridae</taxon>
        <taxon>Pentapetalae</taxon>
        <taxon>rosids</taxon>
        <taxon>fabids</taxon>
        <taxon>Celastrales</taxon>
        <taxon>Celastraceae</taxon>
        <taxon>Tripterygium</taxon>
    </lineage>
</organism>
<keyword evidence="1" id="KW-0472">Membrane</keyword>
<proteinExistence type="predicted"/>
<protein>
    <submittedName>
        <fullName evidence="2">Uncharacterized protein</fullName>
    </submittedName>
</protein>
<dbReference type="AlphaFoldDB" id="A0A7J7C9B4"/>
<dbReference type="InParanoid" id="A0A7J7C9B4"/>
<accession>A0A7J7C9B4</accession>
<dbReference type="EMBL" id="JAAARO010000019">
    <property type="protein sequence ID" value="KAF5730525.1"/>
    <property type="molecule type" value="Genomic_DNA"/>
</dbReference>
<name>A0A7J7C9B4_TRIWF</name>
<feature type="transmembrane region" description="Helical" evidence="1">
    <location>
        <begin position="75"/>
        <end position="97"/>
    </location>
</feature>
<comment type="caution">
    <text evidence="2">The sequence shown here is derived from an EMBL/GenBank/DDBJ whole genome shotgun (WGS) entry which is preliminary data.</text>
</comment>
<keyword evidence="1" id="KW-1133">Transmembrane helix</keyword>
<evidence type="ECO:0000313" key="2">
    <source>
        <dbReference type="EMBL" id="KAF5730525.1"/>
    </source>
</evidence>
<sequence>MNELMTRGPDIDNIFMQKYLFYTTLPPYIRNYGSDTESQTIMSRIARHNLRVRVIRPGEEEVTQPLENKEFTTTIIFGIATAFLSLVVIHFFMHIFLRTYLFRRAFSICVKEGVPVDFAAGFHEMKLTPVLHGDELQTAGYRLDDHIIKPAEFENKGFIRQSWKAITSLPLRVFNFITRFDLVYDTLNYYEKKGVLVAVEVGILGAKVTPVLRGDELEKEVALVAVEVRHLRAKVTPVLYQK</sequence>
<keyword evidence="1" id="KW-0812">Transmembrane</keyword>
<gene>
    <name evidence="2" type="ORF">HS088_TW19G00116</name>
</gene>
<keyword evidence="3" id="KW-1185">Reference proteome</keyword>
<evidence type="ECO:0000256" key="1">
    <source>
        <dbReference type="SAM" id="Phobius"/>
    </source>
</evidence>